<evidence type="ECO:0000313" key="3">
    <source>
        <dbReference type="Proteomes" id="UP000665043"/>
    </source>
</evidence>
<dbReference type="Pfam" id="PF13527">
    <property type="entry name" value="Acetyltransf_9"/>
    <property type="match status" value="1"/>
</dbReference>
<dbReference type="InterPro" id="IPR051554">
    <property type="entry name" value="Acetyltransferase_Eis"/>
</dbReference>
<dbReference type="InterPro" id="IPR025559">
    <property type="entry name" value="Eis_dom"/>
</dbReference>
<dbReference type="InterPro" id="IPR000182">
    <property type="entry name" value="GNAT_dom"/>
</dbReference>
<protein>
    <submittedName>
        <fullName evidence="2">GNAT family N-acetyltransferase</fullName>
    </submittedName>
</protein>
<dbReference type="RefSeq" id="WP_209365882.1">
    <property type="nucleotide sequence ID" value="NZ_CP046956.1"/>
</dbReference>
<sequence length="409" mass="47739">MGKQIRKIMGNDYKKFSELANSAFEGLNADKWLESHIEETTKENLYGVFKEEELVAGMRTFDFEMNYSSTSIRVGGIGMLAVDMLHKKEKNAYQLLQYFFTLNKEAKVNLVMLHPFKVSFYKKMGFGIGTKNYQFYLNPNEFPYYNEKSHLEELTVEERGQILDCYNRIYSRTHGMTKRFPFEREMNRPFWFGKVIGFVDEGKVKGYFVYSSKEEDLYIHELFFESPAVIREFSTFLNSQSDQFKRVIINSNFDEIIHFVDSPESGEITMVDFPSTTDHKHIANVGIGVMYRIINCLDFFKELKEKNHLFNPSITLSVKLSINDDFYPINTLPFILYIRNGKILGIKESGPFDVEIRMNIAEFSSMVMGVENAHSYLKWGLMEISDESYIKLINSLFYTDSKPMVSKAF</sequence>
<dbReference type="PANTHER" id="PTHR37817">
    <property type="entry name" value="N-ACETYLTRANSFERASE EIS"/>
    <property type="match status" value="1"/>
</dbReference>
<reference evidence="2 3" key="1">
    <citation type="submission" date="2019-12" db="EMBL/GenBank/DDBJ databases">
        <title>The whole genome sequencing of a strain isolated from a Mars analog, Dalangtan Playa.</title>
        <authorList>
            <person name="Huang T."/>
        </authorList>
    </citation>
    <scope>NUCLEOTIDE SEQUENCE [LARGE SCALE GENOMIC DNA]</scope>
    <source>
        <strain evidence="2 3">DP4-553-S</strain>
    </source>
</reference>
<dbReference type="EMBL" id="CP046956">
    <property type="protein sequence ID" value="QTN00745.1"/>
    <property type="molecule type" value="Genomic_DNA"/>
</dbReference>
<dbReference type="Gene3D" id="3.40.630.30">
    <property type="match status" value="2"/>
</dbReference>
<evidence type="ECO:0000313" key="2">
    <source>
        <dbReference type="EMBL" id="QTN00745.1"/>
    </source>
</evidence>
<dbReference type="InterPro" id="IPR036527">
    <property type="entry name" value="SCP2_sterol-bd_dom_sf"/>
</dbReference>
<dbReference type="PROSITE" id="PS51186">
    <property type="entry name" value="GNAT"/>
    <property type="match status" value="1"/>
</dbReference>
<dbReference type="Proteomes" id="UP000665043">
    <property type="component" value="Chromosome"/>
</dbReference>
<feature type="domain" description="N-acetyltransferase" evidence="1">
    <location>
        <begin position="3"/>
        <end position="151"/>
    </location>
</feature>
<name>A0ABX7VUU1_9BACI</name>
<gene>
    <name evidence="2" type="ORF">ERJ70_16515</name>
</gene>
<dbReference type="PANTHER" id="PTHR37817:SF1">
    <property type="entry name" value="N-ACETYLTRANSFERASE EIS"/>
    <property type="match status" value="1"/>
</dbReference>
<accession>A0ABX7VUU1</accession>
<dbReference type="Gene3D" id="3.30.1050.10">
    <property type="entry name" value="SCP2 sterol-binding domain"/>
    <property type="match status" value="1"/>
</dbReference>
<keyword evidence="3" id="KW-1185">Reference proteome</keyword>
<dbReference type="InterPro" id="IPR016181">
    <property type="entry name" value="Acyl_CoA_acyltransferase"/>
</dbReference>
<evidence type="ECO:0000259" key="1">
    <source>
        <dbReference type="PROSITE" id="PS51186"/>
    </source>
</evidence>
<proteinExistence type="predicted"/>
<organism evidence="2 3">
    <name type="scientific">Sediminibacillus dalangtanensis</name>
    <dbReference type="NCBI Taxonomy" id="2729421"/>
    <lineage>
        <taxon>Bacteria</taxon>
        <taxon>Bacillati</taxon>
        <taxon>Bacillota</taxon>
        <taxon>Bacilli</taxon>
        <taxon>Bacillales</taxon>
        <taxon>Bacillaceae</taxon>
        <taxon>Sediminibacillus</taxon>
    </lineage>
</organism>
<dbReference type="SUPFAM" id="SSF55729">
    <property type="entry name" value="Acyl-CoA N-acyltransferases (Nat)"/>
    <property type="match status" value="1"/>
</dbReference>
<dbReference type="Pfam" id="PF13530">
    <property type="entry name" value="SCP2_2"/>
    <property type="match status" value="1"/>
</dbReference>
<dbReference type="SUPFAM" id="SSF55718">
    <property type="entry name" value="SCP-like"/>
    <property type="match status" value="1"/>
</dbReference>